<dbReference type="GO" id="GO:0042918">
    <property type="term" value="P:alkanesulfonate transmembrane transport"/>
    <property type="evidence" value="ECO:0007669"/>
    <property type="project" value="TreeGrafter"/>
</dbReference>
<evidence type="ECO:0000256" key="1">
    <source>
        <dbReference type="ARBA" id="ARBA00004418"/>
    </source>
</evidence>
<accession>A0A345NIE8</accession>
<dbReference type="OrthoDB" id="5174711at2"/>
<evidence type="ECO:0000256" key="3">
    <source>
        <dbReference type="ARBA" id="ARBA00022729"/>
    </source>
</evidence>
<evidence type="ECO:0000256" key="2">
    <source>
        <dbReference type="ARBA" id="ARBA00010742"/>
    </source>
</evidence>
<dbReference type="RefSeq" id="WP_114926575.1">
    <property type="nucleotide sequence ID" value="NZ_CP031229.1"/>
</dbReference>
<feature type="region of interest" description="Disordered" evidence="4">
    <location>
        <begin position="33"/>
        <end position="60"/>
    </location>
</feature>
<dbReference type="PANTHER" id="PTHR30024">
    <property type="entry name" value="ALIPHATIC SULFONATES-BINDING PROTEIN-RELATED"/>
    <property type="match status" value="1"/>
</dbReference>
<feature type="chain" id="PRO_5038602370" evidence="5">
    <location>
        <begin position="27"/>
        <end position="368"/>
    </location>
</feature>
<comment type="similarity">
    <text evidence="2">Belongs to the bacterial solute-binding protein SsuA/TauA family.</text>
</comment>
<dbReference type="AlphaFoldDB" id="A0A345NIE8"/>
<sequence length="368" mass="38615">MTTRTSTRRTRTLTLAALLASVTALSACGAGKAEAPAGDAGDGDGGSTAATSDCPVGEPDESIETTVRIDYQSIPNGDLLVKQEGLLEACMPNADISWINFESGGAAIQGFGSNSVDIGLAGSSPSVKAMSAPLDIDVQTVYIFDVIGEAESLVVKDPSITDLAGLKGKKVAVPFSSTAHFSLLKVLGDEGMTGQVDLVNLSPDAIVAAFDRGEVDAAWTWAPTLTQLLDDGATRIMSNADAAALGFATFDLAIAKRDFIEANPAFMVMWTRIQDYASTQIQQHPQEAAVPVAAELGITPDQVLQQFKGYTYPDAKTQLADYYGGQEMADVLSETATFLAEQGEIDEVADPQHYADGVYSTALEEVGQ</sequence>
<evidence type="ECO:0000259" key="6">
    <source>
        <dbReference type="Pfam" id="PF09084"/>
    </source>
</evidence>
<feature type="domain" description="SsuA/THI5-like" evidence="6">
    <location>
        <begin position="105"/>
        <end position="288"/>
    </location>
</feature>
<evidence type="ECO:0000313" key="7">
    <source>
        <dbReference type="EMBL" id="AXH94806.1"/>
    </source>
</evidence>
<evidence type="ECO:0000256" key="5">
    <source>
        <dbReference type="SAM" id="SignalP"/>
    </source>
</evidence>
<reference evidence="7 8" key="1">
    <citation type="submission" date="2018-07" db="EMBL/GenBank/DDBJ databases">
        <title>Complete genome sequencing of Ornithinimicrobium sp. AMA3305.</title>
        <authorList>
            <person name="Bae J.-W."/>
        </authorList>
    </citation>
    <scope>NUCLEOTIDE SEQUENCE [LARGE SCALE GENOMIC DNA]</scope>
    <source>
        <strain evidence="7 8">AMA3305</strain>
    </source>
</reference>
<protein>
    <submittedName>
        <fullName evidence="7">Glycine/betaine ABC transporter substrate-binding protein</fullName>
    </submittedName>
</protein>
<dbReference type="Pfam" id="PF09084">
    <property type="entry name" value="NMT1"/>
    <property type="match status" value="1"/>
</dbReference>
<gene>
    <name evidence="7" type="ORF">DV701_00125</name>
</gene>
<name>A0A345NIE8_9MICO</name>
<evidence type="ECO:0000313" key="8">
    <source>
        <dbReference type="Proteomes" id="UP000253790"/>
    </source>
</evidence>
<dbReference type="GO" id="GO:0042597">
    <property type="term" value="C:periplasmic space"/>
    <property type="evidence" value="ECO:0007669"/>
    <property type="project" value="UniProtKB-SubCell"/>
</dbReference>
<dbReference type="EMBL" id="CP031229">
    <property type="protein sequence ID" value="AXH94806.1"/>
    <property type="molecule type" value="Genomic_DNA"/>
</dbReference>
<feature type="signal peptide" evidence="5">
    <location>
        <begin position="1"/>
        <end position="26"/>
    </location>
</feature>
<dbReference type="PROSITE" id="PS51257">
    <property type="entry name" value="PROKAR_LIPOPROTEIN"/>
    <property type="match status" value="1"/>
</dbReference>
<evidence type="ECO:0000256" key="4">
    <source>
        <dbReference type="SAM" id="MobiDB-lite"/>
    </source>
</evidence>
<keyword evidence="8" id="KW-1185">Reference proteome</keyword>
<dbReference type="Proteomes" id="UP000253790">
    <property type="component" value="Chromosome"/>
</dbReference>
<comment type="subcellular location">
    <subcellularLocation>
        <location evidence="1">Periplasm</location>
    </subcellularLocation>
</comment>
<dbReference type="SUPFAM" id="SSF53850">
    <property type="entry name" value="Periplasmic binding protein-like II"/>
    <property type="match status" value="1"/>
</dbReference>
<dbReference type="Gene3D" id="3.40.190.10">
    <property type="entry name" value="Periplasmic binding protein-like II"/>
    <property type="match status" value="2"/>
</dbReference>
<keyword evidence="3 5" id="KW-0732">Signal</keyword>
<proteinExistence type="inferred from homology"/>
<dbReference type="KEGG" id="orn:DV701_00125"/>
<organism evidence="7 8">
    <name type="scientific">Ornithinimicrobium avium</name>
    <dbReference type="NCBI Taxonomy" id="2283195"/>
    <lineage>
        <taxon>Bacteria</taxon>
        <taxon>Bacillati</taxon>
        <taxon>Actinomycetota</taxon>
        <taxon>Actinomycetes</taxon>
        <taxon>Micrococcales</taxon>
        <taxon>Ornithinimicrobiaceae</taxon>
        <taxon>Ornithinimicrobium</taxon>
    </lineage>
</organism>
<dbReference type="InterPro" id="IPR015168">
    <property type="entry name" value="SsuA/THI5"/>
</dbReference>
<dbReference type="PANTHER" id="PTHR30024:SF47">
    <property type="entry name" value="TAURINE-BINDING PERIPLASMIC PROTEIN"/>
    <property type="match status" value="1"/>
</dbReference>